<gene>
    <name evidence="1" type="ORF">K4L44_00310</name>
</gene>
<evidence type="ECO:0000313" key="1">
    <source>
        <dbReference type="EMBL" id="QZE14382.1"/>
    </source>
</evidence>
<name>A0AC61NPL0_9BACT</name>
<organism evidence="1 2">
    <name type="scientific">Halosquirtibacter laminarini</name>
    <dbReference type="NCBI Taxonomy" id="3374600"/>
    <lineage>
        <taxon>Bacteria</taxon>
        <taxon>Pseudomonadati</taxon>
        <taxon>Bacteroidota</taxon>
        <taxon>Bacteroidia</taxon>
        <taxon>Marinilabiliales</taxon>
        <taxon>Prolixibacteraceae</taxon>
        <taxon>Halosquirtibacter</taxon>
    </lineage>
</organism>
<protein>
    <submittedName>
        <fullName evidence="1">Uncharacterized protein</fullName>
    </submittedName>
</protein>
<dbReference type="Proteomes" id="UP000826212">
    <property type="component" value="Chromosome"/>
</dbReference>
<sequence length="90" mass="10665">MTDESTSLVLHFDCKPERSKELYAIVESQMRMFAENSISDMEFDKATKSMTKKMEEYITHSSYYIRLIQCYLLKGKDLTKKKNRDDHLVT</sequence>
<accession>A0AC61NPL0</accession>
<proteinExistence type="predicted"/>
<reference evidence="1" key="1">
    <citation type="submission" date="2021-08" db="EMBL/GenBank/DDBJ databases">
        <title>Novel anaerobic bacterium isolated from sea squirt in East Sea, Republic of Korea.</title>
        <authorList>
            <person name="Nguyen T.H."/>
            <person name="Li Z."/>
            <person name="Lee Y.-J."/>
            <person name="Ko J."/>
            <person name="Kim S.-G."/>
        </authorList>
    </citation>
    <scope>NUCLEOTIDE SEQUENCE</scope>
    <source>
        <strain evidence="1">KCTC 25031</strain>
    </source>
</reference>
<evidence type="ECO:0000313" key="2">
    <source>
        <dbReference type="Proteomes" id="UP000826212"/>
    </source>
</evidence>
<keyword evidence="2" id="KW-1185">Reference proteome</keyword>
<dbReference type="EMBL" id="CP081303">
    <property type="protein sequence ID" value="QZE14382.1"/>
    <property type="molecule type" value="Genomic_DNA"/>
</dbReference>